<evidence type="ECO:0000313" key="1">
    <source>
        <dbReference type="EMBL" id="VAX37922.1"/>
    </source>
</evidence>
<organism evidence="1">
    <name type="scientific">hydrothermal vent metagenome</name>
    <dbReference type="NCBI Taxonomy" id="652676"/>
    <lineage>
        <taxon>unclassified sequences</taxon>
        <taxon>metagenomes</taxon>
        <taxon>ecological metagenomes</taxon>
    </lineage>
</organism>
<sequence>MILILTRCVSEAGRCGIQAIVRVIESGIKMLKEFRYVYQKQSLPCLADASSYDCFRKLDSYLSSLSNFLSMKSCAKRAGFLCLSSLYGSGSLPD</sequence>
<dbReference type="EMBL" id="UOGL01000152">
    <property type="protein sequence ID" value="VAX37922.1"/>
    <property type="molecule type" value="Genomic_DNA"/>
</dbReference>
<dbReference type="AlphaFoldDB" id="A0A3B1DAZ7"/>
<reference evidence="1" key="1">
    <citation type="submission" date="2018-06" db="EMBL/GenBank/DDBJ databases">
        <authorList>
            <person name="Zhirakovskaya E."/>
        </authorList>
    </citation>
    <scope>NUCLEOTIDE SEQUENCE</scope>
</reference>
<name>A0A3B1DAZ7_9ZZZZ</name>
<gene>
    <name evidence="1" type="ORF">MNBD_PLANCTO02-873</name>
</gene>
<accession>A0A3B1DAZ7</accession>
<protein>
    <submittedName>
        <fullName evidence="1">Uncharacterized protein</fullName>
    </submittedName>
</protein>
<proteinExistence type="predicted"/>